<keyword evidence="3" id="KW-1185">Reference proteome</keyword>
<feature type="region of interest" description="Disordered" evidence="1">
    <location>
        <begin position="365"/>
        <end position="396"/>
    </location>
</feature>
<feature type="compositionally biased region" description="Basic and acidic residues" evidence="1">
    <location>
        <begin position="295"/>
        <end position="312"/>
    </location>
</feature>
<protein>
    <submittedName>
        <fullName evidence="2">Thrombospondin type 3 repeat-containing domain protein</fullName>
    </submittedName>
</protein>
<feature type="region of interest" description="Disordered" evidence="1">
    <location>
        <begin position="277"/>
        <end position="341"/>
    </location>
</feature>
<organism evidence="2 3">
    <name type="scientific">Opisthorchis viverrini</name>
    <name type="common">Southeast Asian liver fluke</name>
    <dbReference type="NCBI Taxonomy" id="6198"/>
    <lineage>
        <taxon>Eukaryota</taxon>
        <taxon>Metazoa</taxon>
        <taxon>Spiralia</taxon>
        <taxon>Lophotrochozoa</taxon>
        <taxon>Platyhelminthes</taxon>
        <taxon>Trematoda</taxon>
        <taxon>Digenea</taxon>
        <taxon>Opisthorchiida</taxon>
        <taxon>Opisthorchiata</taxon>
        <taxon>Opisthorchiidae</taxon>
        <taxon>Opisthorchis</taxon>
    </lineage>
</organism>
<feature type="compositionally biased region" description="Basic and acidic residues" evidence="1">
    <location>
        <begin position="486"/>
        <end position="500"/>
    </location>
</feature>
<gene>
    <name evidence="2" type="ORF">X801_02890</name>
</gene>
<feature type="compositionally biased region" description="Polar residues" evidence="1">
    <location>
        <begin position="367"/>
        <end position="384"/>
    </location>
</feature>
<name>A0A1S8X3B2_OPIVI</name>
<dbReference type="EMBL" id="KV892227">
    <property type="protein sequence ID" value="OON21214.1"/>
    <property type="molecule type" value="Genomic_DNA"/>
</dbReference>
<evidence type="ECO:0000313" key="3">
    <source>
        <dbReference type="Proteomes" id="UP000243686"/>
    </source>
</evidence>
<feature type="region of interest" description="Disordered" evidence="1">
    <location>
        <begin position="164"/>
        <end position="241"/>
    </location>
</feature>
<evidence type="ECO:0000313" key="2">
    <source>
        <dbReference type="EMBL" id="OON21214.1"/>
    </source>
</evidence>
<accession>A0A1S8X3B2</accession>
<reference evidence="2 3" key="1">
    <citation type="submission" date="2015-03" db="EMBL/GenBank/DDBJ databases">
        <title>Draft genome of the nematode, Opisthorchis viverrini.</title>
        <authorList>
            <person name="Mitreva M."/>
        </authorList>
    </citation>
    <scope>NUCLEOTIDE SEQUENCE [LARGE SCALE GENOMIC DNA]</scope>
    <source>
        <strain evidence="2">Khon Kaen</strain>
    </source>
</reference>
<evidence type="ECO:0000256" key="1">
    <source>
        <dbReference type="SAM" id="MobiDB-lite"/>
    </source>
</evidence>
<dbReference type="AlphaFoldDB" id="A0A1S8X3B2"/>
<proteinExistence type="predicted"/>
<feature type="region of interest" description="Disordered" evidence="1">
    <location>
        <begin position="486"/>
        <end position="516"/>
    </location>
</feature>
<feature type="compositionally biased region" description="Acidic residues" evidence="1">
    <location>
        <begin position="501"/>
        <end position="516"/>
    </location>
</feature>
<feature type="compositionally biased region" description="Acidic residues" evidence="1">
    <location>
        <begin position="226"/>
        <end position="236"/>
    </location>
</feature>
<feature type="compositionally biased region" description="Basic and acidic residues" evidence="1">
    <location>
        <begin position="164"/>
        <end position="225"/>
    </location>
</feature>
<sequence>MFSILNDLIAFLLQDKENCPTCRRLLQLPSSHQLIQDHFGEDLYDDDKESEDDEEDSGLEVVGETGDYIECRILRRIKQKREDFTEPKVRLLKPKRNGAFVSQTNIYSSTTRKKGLSKVELPTGGYKEIIPIEDNSFEVEVESGESTEDHINYDLVDNQVKPVEKELKGKNDGVNSDGEKQDEGRLEKTFKEAEESFQKGGRDKTEEELDRTNRSVQDDDQQHDYDENDIIADDTEGPIKSVTIEKPEQRISEVLQKDTSGTSVVLEGHKEELAFKKKTDKRKINRNSGNSGKQKRLETPELQEEGLRRLEKFVSWTKSKQPLEQPEDSATDCHLPEMDTNSPGVLASQYFEEAVDGTRKLLAVKPTVQTKKSKATNTPAPSKKSNGKQTVAKKTKQAFAKKKTLDALKQKPVALSIKAIHSKIAEKKHQPSDDLSLHHFSSLRERTTPAPKKKHIRVVGTINDHDCDGIPDDIDEDIDNDGLLDRTQDSDWDGELNHVDLDDDNDGIPDTEDDDANGDGILDCRVDTSDHAFVVRFKTKKRSADSDMDGIPDEVDGDDDDDGIPDMLEDEDGDQIPDLFKLTLKDTTRSVSGHAQHTNQGGRWCDLKTCKETSYLHNPCIDRYHSTFEQQPIVRFTSRDPYVHLVSTAHRKWDCDWLGMNDRLGVDISKWGK</sequence>
<dbReference type="Proteomes" id="UP000243686">
    <property type="component" value="Unassembled WGS sequence"/>
</dbReference>